<feature type="compositionally biased region" description="Acidic residues" evidence="1">
    <location>
        <begin position="12"/>
        <end position="33"/>
    </location>
</feature>
<dbReference type="AlphaFoldDB" id="A0A3N2Q919"/>
<dbReference type="RefSeq" id="XP_028471070.1">
    <property type="nucleotide sequence ID" value="XM_028610434.1"/>
</dbReference>
<sequence>MADLSDTFSSSEELEPSLDDENSSNWDFEDDSSDSTVSPRPHDPASAQINPRAYQLEMLAESLKQNIIVAV</sequence>
<organism evidence="2 3">
    <name type="scientific">Sodiomyces alkalinus (strain CBS 110278 / VKM F-3762 / F11)</name>
    <name type="common">Alkaliphilic filamentous fungus</name>
    <dbReference type="NCBI Taxonomy" id="1314773"/>
    <lineage>
        <taxon>Eukaryota</taxon>
        <taxon>Fungi</taxon>
        <taxon>Dikarya</taxon>
        <taxon>Ascomycota</taxon>
        <taxon>Pezizomycotina</taxon>
        <taxon>Sordariomycetes</taxon>
        <taxon>Hypocreomycetidae</taxon>
        <taxon>Glomerellales</taxon>
        <taxon>Plectosphaerellaceae</taxon>
        <taxon>Sodiomyces</taxon>
    </lineage>
</organism>
<dbReference type="Proteomes" id="UP000272025">
    <property type="component" value="Unassembled WGS sequence"/>
</dbReference>
<gene>
    <name evidence="2" type="ORF">SODALDRAFT_327450</name>
</gene>
<evidence type="ECO:0000313" key="3">
    <source>
        <dbReference type="Proteomes" id="UP000272025"/>
    </source>
</evidence>
<evidence type="ECO:0000256" key="1">
    <source>
        <dbReference type="SAM" id="MobiDB-lite"/>
    </source>
</evidence>
<evidence type="ECO:0000313" key="2">
    <source>
        <dbReference type="EMBL" id="ROT43264.1"/>
    </source>
</evidence>
<dbReference type="GeneID" id="39578912"/>
<keyword evidence="3" id="KW-1185">Reference proteome</keyword>
<dbReference type="OrthoDB" id="5428207at2759"/>
<dbReference type="EMBL" id="ML119051">
    <property type="protein sequence ID" value="ROT43264.1"/>
    <property type="molecule type" value="Genomic_DNA"/>
</dbReference>
<accession>A0A3N2Q919</accession>
<name>A0A3N2Q919_SODAK</name>
<reference evidence="2 3" key="1">
    <citation type="journal article" date="2018" name="Mol. Ecol.">
        <title>The obligate alkalophilic soda-lake fungus Sodiomyces alkalinus has shifted to a protein diet.</title>
        <authorList>
            <person name="Grum-Grzhimaylo A.A."/>
            <person name="Falkoski D.L."/>
            <person name="van den Heuvel J."/>
            <person name="Valero-Jimenez C.A."/>
            <person name="Min B."/>
            <person name="Choi I.G."/>
            <person name="Lipzen A."/>
            <person name="Daum C.G."/>
            <person name="Aanen D.K."/>
            <person name="Tsang A."/>
            <person name="Henrissat B."/>
            <person name="Bilanenko E.N."/>
            <person name="de Vries R.P."/>
            <person name="van Kan J.A.L."/>
            <person name="Grigoriev I.V."/>
            <person name="Debets A.J.M."/>
        </authorList>
    </citation>
    <scope>NUCLEOTIDE SEQUENCE [LARGE SCALE GENOMIC DNA]</scope>
    <source>
        <strain evidence="2 3">F11</strain>
    </source>
</reference>
<proteinExistence type="predicted"/>
<protein>
    <submittedName>
        <fullName evidence="2">Uncharacterized protein</fullName>
    </submittedName>
</protein>
<feature type="region of interest" description="Disordered" evidence="1">
    <location>
        <begin position="1"/>
        <end position="49"/>
    </location>
</feature>